<feature type="compositionally biased region" description="Low complexity" evidence="1">
    <location>
        <begin position="88"/>
        <end position="97"/>
    </location>
</feature>
<sequence length="105" mass="11345">MVDTNTEPATVEHQMPDSSTVSQPVYYTAPPQHFAYNAFPQLVSQASSHVAGFPPHSVRSSNTMTPHMVPQTVQPMPSISHSQYAVPTMTSTSSSASPQAFNLKL</sequence>
<evidence type="ECO:0000256" key="1">
    <source>
        <dbReference type="SAM" id="MobiDB-lite"/>
    </source>
</evidence>
<dbReference type="EMBL" id="JBBPBM010000021">
    <property type="protein sequence ID" value="KAK8548638.1"/>
    <property type="molecule type" value="Genomic_DNA"/>
</dbReference>
<organism evidence="2 3">
    <name type="scientific">Hibiscus sabdariffa</name>
    <name type="common">roselle</name>
    <dbReference type="NCBI Taxonomy" id="183260"/>
    <lineage>
        <taxon>Eukaryota</taxon>
        <taxon>Viridiplantae</taxon>
        <taxon>Streptophyta</taxon>
        <taxon>Embryophyta</taxon>
        <taxon>Tracheophyta</taxon>
        <taxon>Spermatophyta</taxon>
        <taxon>Magnoliopsida</taxon>
        <taxon>eudicotyledons</taxon>
        <taxon>Gunneridae</taxon>
        <taxon>Pentapetalae</taxon>
        <taxon>rosids</taxon>
        <taxon>malvids</taxon>
        <taxon>Malvales</taxon>
        <taxon>Malvaceae</taxon>
        <taxon>Malvoideae</taxon>
        <taxon>Hibiscus</taxon>
    </lineage>
</organism>
<keyword evidence="3" id="KW-1185">Reference proteome</keyword>
<gene>
    <name evidence="2" type="ORF">V6N12_061547</name>
</gene>
<proteinExistence type="predicted"/>
<dbReference type="Proteomes" id="UP001472677">
    <property type="component" value="Unassembled WGS sequence"/>
</dbReference>
<evidence type="ECO:0000313" key="2">
    <source>
        <dbReference type="EMBL" id="KAK8548638.1"/>
    </source>
</evidence>
<accession>A0ABR2DXD8</accession>
<feature type="region of interest" description="Disordered" evidence="1">
    <location>
        <begin position="53"/>
        <end position="105"/>
    </location>
</feature>
<protein>
    <submittedName>
        <fullName evidence="2">Uncharacterized protein</fullName>
    </submittedName>
</protein>
<feature type="region of interest" description="Disordered" evidence="1">
    <location>
        <begin position="1"/>
        <end position="24"/>
    </location>
</feature>
<name>A0ABR2DXD8_9ROSI</name>
<evidence type="ECO:0000313" key="3">
    <source>
        <dbReference type="Proteomes" id="UP001472677"/>
    </source>
</evidence>
<reference evidence="2 3" key="1">
    <citation type="journal article" date="2024" name="G3 (Bethesda)">
        <title>Genome assembly of Hibiscus sabdariffa L. provides insights into metabolisms of medicinal natural products.</title>
        <authorList>
            <person name="Kim T."/>
        </authorList>
    </citation>
    <scope>NUCLEOTIDE SEQUENCE [LARGE SCALE GENOMIC DNA]</scope>
    <source>
        <strain evidence="2">TK-2024</strain>
        <tissue evidence="2">Old leaves</tissue>
    </source>
</reference>
<feature type="compositionally biased region" description="Polar residues" evidence="1">
    <location>
        <begin position="58"/>
        <end position="85"/>
    </location>
</feature>
<comment type="caution">
    <text evidence="2">The sequence shown here is derived from an EMBL/GenBank/DDBJ whole genome shotgun (WGS) entry which is preliminary data.</text>
</comment>